<protein>
    <submittedName>
        <fullName evidence="1">Uncharacterized protein</fullName>
    </submittedName>
</protein>
<sequence>MPYRPLAKSPLPAAKKLMITAAATMRMEAAVDRIPKDRPPIMTVAEPVSEEAASFWVGL</sequence>
<gene>
    <name evidence="1" type="ORF">SDC9_171357</name>
</gene>
<dbReference type="EMBL" id="VSSQ01072619">
    <property type="protein sequence ID" value="MPN23964.1"/>
    <property type="molecule type" value="Genomic_DNA"/>
</dbReference>
<name>A0A645GJ80_9ZZZZ</name>
<reference evidence="1" key="1">
    <citation type="submission" date="2019-08" db="EMBL/GenBank/DDBJ databases">
        <authorList>
            <person name="Kucharzyk K."/>
            <person name="Murdoch R.W."/>
            <person name="Higgins S."/>
            <person name="Loffler F."/>
        </authorList>
    </citation>
    <scope>NUCLEOTIDE SEQUENCE</scope>
</reference>
<comment type="caution">
    <text evidence="1">The sequence shown here is derived from an EMBL/GenBank/DDBJ whole genome shotgun (WGS) entry which is preliminary data.</text>
</comment>
<dbReference type="AlphaFoldDB" id="A0A645GJ80"/>
<proteinExistence type="predicted"/>
<accession>A0A645GJ80</accession>
<organism evidence="1">
    <name type="scientific">bioreactor metagenome</name>
    <dbReference type="NCBI Taxonomy" id="1076179"/>
    <lineage>
        <taxon>unclassified sequences</taxon>
        <taxon>metagenomes</taxon>
        <taxon>ecological metagenomes</taxon>
    </lineage>
</organism>
<evidence type="ECO:0000313" key="1">
    <source>
        <dbReference type="EMBL" id="MPN23964.1"/>
    </source>
</evidence>